<comment type="similarity">
    <text evidence="1">Belongs to the bacterial sugar transferase family.</text>
</comment>
<sequence>MPDGEAYRRWGKRGFDVLGAALLLAAGLPLLLGTALAVRVMLGRPVLFREWRAGRDGVPFRMVKFRSMAAGPGSDALRLSRFGRAIRALALDELPQLWLVLRGEMSLVGPRPLPLDYVPLYTPREATRLAVRPGLCGLAQAEGRNAVPWPARLEWDARYVERVTLRGDLVILARCAGLLLSGHGAHAPGEATMAPLTSARGGPSAS</sequence>
<gene>
    <name evidence="4" type="ORF">R9Z33_22835</name>
</gene>
<dbReference type="InterPro" id="IPR003362">
    <property type="entry name" value="Bact_transf"/>
</dbReference>
<feature type="domain" description="Bacterial sugar transferase" evidence="3">
    <location>
        <begin position="12"/>
        <end position="176"/>
    </location>
</feature>
<evidence type="ECO:0000313" key="4">
    <source>
        <dbReference type="EMBL" id="WPB84913.1"/>
    </source>
</evidence>
<dbReference type="RefSeq" id="WP_318648876.1">
    <property type="nucleotide sequence ID" value="NZ_CP137852.1"/>
</dbReference>
<evidence type="ECO:0000256" key="2">
    <source>
        <dbReference type="ARBA" id="ARBA00023169"/>
    </source>
</evidence>
<keyword evidence="2" id="KW-0270">Exopolysaccharide synthesis</keyword>
<dbReference type="PANTHER" id="PTHR30576:SF8">
    <property type="entry name" value="UNDECAPRENYL-PHOSPHATE GALACTOSE PHOSPHOTRANSFERASE"/>
    <property type="match status" value="1"/>
</dbReference>
<dbReference type="Proteomes" id="UP001305521">
    <property type="component" value="Chromosome"/>
</dbReference>
<dbReference type="GO" id="GO:0016740">
    <property type="term" value="F:transferase activity"/>
    <property type="evidence" value="ECO:0007669"/>
    <property type="project" value="UniProtKB-KW"/>
</dbReference>
<protein>
    <submittedName>
        <fullName evidence="4">Sugar transferase</fullName>
        <ecNumber evidence="4">2.7.8.-</ecNumber>
    </submittedName>
</protein>
<dbReference type="EC" id="2.7.8.-" evidence="4"/>
<dbReference type="PANTHER" id="PTHR30576">
    <property type="entry name" value="COLANIC BIOSYNTHESIS UDP-GLUCOSE LIPID CARRIER TRANSFERASE"/>
    <property type="match status" value="1"/>
</dbReference>
<organism evidence="4 5">
    <name type="scientific">Sediminicoccus rosea</name>
    <dbReference type="NCBI Taxonomy" id="1225128"/>
    <lineage>
        <taxon>Bacteria</taxon>
        <taxon>Pseudomonadati</taxon>
        <taxon>Pseudomonadota</taxon>
        <taxon>Alphaproteobacteria</taxon>
        <taxon>Acetobacterales</taxon>
        <taxon>Roseomonadaceae</taxon>
        <taxon>Sediminicoccus</taxon>
    </lineage>
</organism>
<evidence type="ECO:0000256" key="1">
    <source>
        <dbReference type="ARBA" id="ARBA00006464"/>
    </source>
</evidence>
<keyword evidence="4" id="KW-0808">Transferase</keyword>
<evidence type="ECO:0000259" key="3">
    <source>
        <dbReference type="Pfam" id="PF02397"/>
    </source>
</evidence>
<evidence type="ECO:0000313" key="5">
    <source>
        <dbReference type="Proteomes" id="UP001305521"/>
    </source>
</evidence>
<proteinExistence type="inferred from homology"/>
<accession>A0ABZ0PGQ0</accession>
<reference evidence="4 5" key="1">
    <citation type="submission" date="2023-11" db="EMBL/GenBank/DDBJ databases">
        <title>Arctic aerobic anoxygenic photoheterotroph Sediminicoccus rosea KRV36 adapts its photosynthesis to long days of polar summer.</title>
        <authorList>
            <person name="Tomasch J."/>
            <person name="Kopejtka K."/>
            <person name="Bily T."/>
            <person name="Gardiner A.T."/>
            <person name="Gardian Z."/>
            <person name="Shivaramu S."/>
            <person name="Koblizek M."/>
            <person name="Engelhardt F."/>
            <person name="Kaftan D."/>
        </authorList>
    </citation>
    <scope>NUCLEOTIDE SEQUENCE [LARGE SCALE GENOMIC DNA]</scope>
    <source>
        <strain evidence="4 5">R-30</strain>
    </source>
</reference>
<dbReference type="EMBL" id="CP137852">
    <property type="protein sequence ID" value="WPB84913.1"/>
    <property type="molecule type" value="Genomic_DNA"/>
</dbReference>
<keyword evidence="5" id="KW-1185">Reference proteome</keyword>
<dbReference type="Pfam" id="PF02397">
    <property type="entry name" value="Bac_transf"/>
    <property type="match status" value="1"/>
</dbReference>
<name>A0ABZ0PGQ0_9PROT</name>